<keyword evidence="3" id="KW-1185">Reference proteome</keyword>
<protein>
    <recommendedName>
        <fullName evidence="1">Amidohydrolase-related domain-containing protein</fullName>
    </recommendedName>
</protein>
<feature type="domain" description="Amidohydrolase-related" evidence="1">
    <location>
        <begin position="27"/>
        <end position="273"/>
    </location>
</feature>
<dbReference type="InterPro" id="IPR032466">
    <property type="entry name" value="Metal_Hydrolase"/>
</dbReference>
<dbReference type="InParanoid" id="A0A507B550"/>
<gene>
    <name evidence="2" type="ORF">E0L32_007067</name>
</gene>
<dbReference type="SUPFAM" id="SSF51556">
    <property type="entry name" value="Metallo-dependent hydrolases"/>
    <property type="match status" value="1"/>
</dbReference>
<dbReference type="Gene3D" id="3.20.20.140">
    <property type="entry name" value="Metal-dependent hydrolases"/>
    <property type="match status" value="1"/>
</dbReference>
<proteinExistence type="predicted"/>
<dbReference type="OrthoDB" id="2135488at2759"/>
<reference evidence="2 3" key="1">
    <citation type="submission" date="2019-06" db="EMBL/GenBank/DDBJ databases">
        <title>Draft genome sequence of the filamentous fungus Phialemoniopsis curvata isolated from diesel fuel.</title>
        <authorList>
            <person name="Varaljay V.A."/>
            <person name="Lyon W.J."/>
            <person name="Crouch A.L."/>
            <person name="Drake C.E."/>
            <person name="Hollomon J.M."/>
            <person name="Nadeau L.J."/>
            <person name="Nunn H.S."/>
            <person name="Stevenson B.S."/>
            <person name="Bojanowski C.L."/>
            <person name="Crookes-Goodson W.J."/>
        </authorList>
    </citation>
    <scope>NUCLEOTIDE SEQUENCE [LARGE SCALE GENOMIC DNA]</scope>
    <source>
        <strain evidence="2 3">D216</strain>
    </source>
</reference>
<dbReference type="AlphaFoldDB" id="A0A507B550"/>
<sequence length="279" mass="31185">MGSVPLELDTELPPGAWDSHVHVVDESTQGVAHSCIVAFSVYKNDNSSILDALLRLGGRGRAVACIDPETVTEEELRQLHEAGVRGVRINLKTTCTRIDTNDLAELLQKYARRIRPYNWAIQLFVALDQVPQLVDIVPKIGLPVILDHIADPNPSKGLVQKQEGYEEFMGLLRSGLVWTKLSGTYRFEGVPGLDEYVISILQTAPDRVVWASDWPHSGGVSANPGGDRNKMQDYRQIDDQAWIARCKAWCQKASTNGEDLVRKIWVDNPRKLWQYGADD</sequence>
<dbReference type="RefSeq" id="XP_030993892.1">
    <property type="nucleotide sequence ID" value="XM_031141770.1"/>
</dbReference>
<dbReference type="GeneID" id="41974514"/>
<dbReference type="PANTHER" id="PTHR35563">
    <property type="entry name" value="BARREL METAL-DEPENDENT HYDROLASE, PUTATIVE (AFU_ORTHOLOGUE AFUA_1G16240)-RELATED"/>
    <property type="match status" value="1"/>
</dbReference>
<organism evidence="2 3">
    <name type="scientific">Thyridium curvatum</name>
    <dbReference type="NCBI Taxonomy" id="1093900"/>
    <lineage>
        <taxon>Eukaryota</taxon>
        <taxon>Fungi</taxon>
        <taxon>Dikarya</taxon>
        <taxon>Ascomycota</taxon>
        <taxon>Pezizomycotina</taxon>
        <taxon>Sordariomycetes</taxon>
        <taxon>Sordariomycetidae</taxon>
        <taxon>Thyridiales</taxon>
        <taxon>Thyridiaceae</taxon>
        <taxon>Thyridium</taxon>
    </lineage>
</organism>
<dbReference type="GO" id="GO:0016787">
    <property type="term" value="F:hydrolase activity"/>
    <property type="evidence" value="ECO:0007669"/>
    <property type="project" value="InterPro"/>
</dbReference>
<evidence type="ECO:0000313" key="3">
    <source>
        <dbReference type="Proteomes" id="UP000319257"/>
    </source>
</evidence>
<comment type="caution">
    <text evidence="2">The sequence shown here is derived from an EMBL/GenBank/DDBJ whole genome shotgun (WGS) entry which is preliminary data.</text>
</comment>
<dbReference type="PANTHER" id="PTHR35563:SF2">
    <property type="entry name" value="BARREL METAL-DEPENDENT HYDROLASE, PUTATIVE (AFU_ORTHOLOGUE AFUA_1G16240)-RELATED"/>
    <property type="match status" value="1"/>
</dbReference>
<dbReference type="EMBL" id="SKBQ01000042">
    <property type="protein sequence ID" value="TPX12181.1"/>
    <property type="molecule type" value="Genomic_DNA"/>
</dbReference>
<dbReference type="Proteomes" id="UP000319257">
    <property type="component" value="Unassembled WGS sequence"/>
</dbReference>
<dbReference type="Pfam" id="PF04909">
    <property type="entry name" value="Amidohydro_2"/>
    <property type="match status" value="1"/>
</dbReference>
<evidence type="ECO:0000259" key="1">
    <source>
        <dbReference type="Pfam" id="PF04909"/>
    </source>
</evidence>
<accession>A0A507B550</accession>
<dbReference type="InterPro" id="IPR006680">
    <property type="entry name" value="Amidohydro-rel"/>
</dbReference>
<evidence type="ECO:0000313" key="2">
    <source>
        <dbReference type="EMBL" id="TPX12181.1"/>
    </source>
</evidence>
<dbReference type="InterPro" id="IPR052358">
    <property type="entry name" value="Aro_Compnd_Degr_Hydrolases"/>
</dbReference>
<name>A0A507B550_9PEZI</name>